<dbReference type="Proteomes" id="UP000245207">
    <property type="component" value="Unassembled WGS sequence"/>
</dbReference>
<evidence type="ECO:0000313" key="1">
    <source>
        <dbReference type="EMBL" id="PWA92668.1"/>
    </source>
</evidence>
<organism evidence="1 2">
    <name type="scientific">Artemisia annua</name>
    <name type="common">Sweet wormwood</name>
    <dbReference type="NCBI Taxonomy" id="35608"/>
    <lineage>
        <taxon>Eukaryota</taxon>
        <taxon>Viridiplantae</taxon>
        <taxon>Streptophyta</taxon>
        <taxon>Embryophyta</taxon>
        <taxon>Tracheophyta</taxon>
        <taxon>Spermatophyta</taxon>
        <taxon>Magnoliopsida</taxon>
        <taxon>eudicotyledons</taxon>
        <taxon>Gunneridae</taxon>
        <taxon>Pentapetalae</taxon>
        <taxon>asterids</taxon>
        <taxon>campanulids</taxon>
        <taxon>Asterales</taxon>
        <taxon>Asteraceae</taxon>
        <taxon>Asteroideae</taxon>
        <taxon>Anthemideae</taxon>
        <taxon>Artemisiinae</taxon>
        <taxon>Artemisia</taxon>
    </lineage>
</organism>
<evidence type="ECO:0000313" key="2">
    <source>
        <dbReference type="Proteomes" id="UP000245207"/>
    </source>
</evidence>
<proteinExistence type="predicted"/>
<keyword evidence="2" id="KW-1185">Reference proteome</keyword>
<gene>
    <name evidence="1" type="ORF">CTI12_AA052360</name>
</gene>
<comment type="caution">
    <text evidence="1">The sequence shown here is derived from an EMBL/GenBank/DDBJ whole genome shotgun (WGS) entry which is preliminary data.</text>
</comment>
<dbReference type="EMBL" id="PKPP01000445">
    <property type="protein sequence ID" value="PWA92668.1"/>
    <property type="molecule type" value="Genomic_DNA"/>
</dbReference>
<accession>A0A2U1Q3T2</accession>
<protein>
    <submittedName>
        <fullName evidence="1">MuDR family transposase</fullName>
    </submittedName>
</protein>
<dbReference type="OrthoDB" id="1938144at2759"/>
<dbReference type="AlphaFoldDB" id="A0A2U1Q3T2"/>
<sequence>MAPKFVTLLCYWDGAICDGPEGVFYNKSPSKAIKVQCGIRYDELIDQIHSAIPIDKQQHRIKIICRYPTVAGKVMKYISLHINDNNDVGIMFDVLTCHKKLSNIDLYIELEDTEPRREEMAPGNCITQNSVLVDEERSNDVRHINVVEDMIRNENFNEISKFVVVNNEMLSSNFTSFDGIELATVDNWTVTYAKSKNDFTRELEKDCFKDKEEVIRAIKLHAIKAHKHYEVVETSTTTWRISENFINMAPKFDSSRNPTPRKRATLY</sequence>
<name>A0A2U1Q3T2_ARTAN</name>
<reference evidence="1 2" key="1">
    <citation type="journal article" date="2018" name="Mol. Plant">
        <title>The genome of Artemisia annua provides insight into the evolution of Asteraceae family and artemisinin biosynthesis.</title>
        <authorList>
            <person name="Shen Q."/>
            <person name="Zhang L."/>
            <person name="Liao Z."/>
            <person name="Wang S."/>
            <person name="Yan T."/>
            <person name="Shi P."/>
            <person name="Liu M."/>
            <person name="Fu X."/>
            <person name="Pan Q."/>
            <person name="Wang Y."/>
            <person name="Lv Z."/>
            <person name="Lu X."/>
            <person name="Zhang F."/>
            <person name="Jiang W."/>
            <person name="Ma Y."/>
            <person name="Chen M."/>
            <person name="Hao X."/>
            <person name="Li L."/>
            <person name="Tang Y."/>
            <person name="Lv G."/>
            <person name="Zhou Y."/>
            <person name="Sun X."/>
            <person name="Brodelius P.E."/>
            <person name="Rose J.K.C."/>
            <person name="Tang K."/>
        </authorList>
    </citation>
    <scope>NUCLEOTIDE SEQUENCE [LARGE SCALE GENOMIC DNA]</scope>
    <source>
        <strain evidence="2">cv. Huhao1</strain>
        <tissue evidence="1">Leaf</tissue>
    </source>
</reference>